<comment type="caution">
    <text evidence="1">The sequence shown here is derived from an EMBL/GenBank/DDBJ whole genome shotgun (WGS) entry which is preliminary data.</text>
</comment>
<proteinExistence type="predicted"/>
<keyword evidence="2" id="KW-1185">Reference proteome</keyword>
<gene>
    <name evidence="1" type="ORF">QQF64_010677</name>
</gene>
<reference evidence="1 2" key="1">
    <citation type="submission" date="2023-09" db="EMBL/GenBank/DDBJ databases">
        <authorList>
            <person name="Wang M."/>
        </authorList>
    </citation>
    <scope>NUCLEOTIDE SEQUENCE [LARGE SCALE GENOMIC DNA]</scope>
    <source>
        <strain evidence="1">GT-2023</strain>
        <tissue evidence="1">Liver</tissue>
    </source>
</reference>
<dbReference type="Proteomes" id="UP001558613">
    <property type="component" value="Unassembled WGS sequence"/>
</dbReference>
<accession>A0ABR3M155</accession>
<protein>
    <recommendedName>
        <fullName evidence="3">Secreted protein</fullName>
    </recommendedName>
</protein>
<organism evidence="1 2">
    <name type="scientific">Cirrhinus molitorella</name>
    <name type="common">mud carp</name>
    <dbReference type="NCBI Taxonomy" id="172907"/>
    <lineage>
        <taxon>Eukaryota</taxon>
        <taxon>Metazoa</taxon>
        <taxon>Chordata</taxon>
        <taxon>Craniata</taxon>
        <taxon>Vertebrata</taxon>
        <taxon>Euteleostomi</taxon>
        <taxon>Actinopterygii</taxon>
        <taxon>Neopterygii</taxon>
        <taxon>Teleostei</taxon>
        <taxon>Ostariophysi</taxon>
        <taxon>Cypriniformes</taxon>
        <taxon>Cyprinidae</taxon>
        <taxon>Labeoninae</taxon>
        <taxon>Labeonini</taxon>
        <taxon>Cirrhinus</taxon>
    </lineage>
</organism>
<evidence type="ECO:0008006" key="3">
    <source>
        <dbReference type="Google" id="ProtNLM"/>
    </source>
</evidence>
<name>A0ABR3M155_9TELE</name>
<dbReference type="EMBL" id="JAYMGO010000017">
    <property type="protein sequence ID" value="KAL1257433.1"/>
    <property type="molecule type" value="Genomic_DNA"/>
</dbReference>
<evidence type="ECO:0000313" key="1">
    <source>
        <dbReference type="EMBL" id="KAL1257433.1"/>
    </source>
</evidence>
<evidence type="ECO:0000313" key="2">
    <source>
        <dbReference type="Proteomes" id="UP001558613"/>
    </source>
</evidence>
<sequence length="89" mass="9708">MLRGNVWSVVRSEVILSAVGMSPVSAGTLLPFVPVCGHVAVTHYQRSIAKDRRAMAPAADKAVRRCRGRFCDGALYSVKQQELCFSKEA</sequence>